<evidence type="ECO:0000256" key="10">
    <source>
        <dbReference type="ARBA" id="ARBA00035861"/>
    </source>
</evidence>
<dbReference type="SUPFAM" id="SSF55811">
    <property type="entry name" value="Nudix"/>
    <property type="match status" value="1"/>
</dbReference>
<keyword evidence="4" id="KW-0235">DNA replication</keyword>
<evidence type="ECO:0000256" key="4">
    <source>
        <dbReference type="ARBA" id="ARBA00022705"/>
    </source>
</evidence>
<comment type="similarity">
    <text evidence="2 12">Belongs to the Nudix hydrolase family.</text>
</comment>
<comment type="caution">
    <text evidence="14">The sequence shown here is derived from an EMBL/GenBank/DDBJ whole genome shotgun (WGS) entry which is preliminary data.</text>
</comment>
<dbReference type="PROSITE" id="PS00893">
    <property type="entry name" value="NUDIX_BOX"/>
    <property type="match status" value="1"/>
</dbReference>
<evidence type="ECO:0000313" key="14">
    <source>
        <dbReference type="EMBL" id="GAA2037415.1"/>
    </source>
</evidence>
<dbReference type="EMBL" id="BAAAMN010000029">
    <property type="protein sequence ID" value="GAA2037415.1"/>
    <property type="molecule type" value="Genomic_DNA"/>
</dbReference>
<dbReference type="Gene3D" id="3.90.79.10">
    <property type="entry name" value="Nucleoside Triphosphate Pyrophosphohydrolase"/>
    <property type="match status" value="1"/>
</dbReference>
<dbReference type="CDD" id="cd03425">
    <property type="entry name" value="NUDIX_MutT_NudA_like"/>
    <property type="match status" value="1"/>
</dbReference>
<keyword evidence="6" id="KW-0227">DNA damage</keyword>
<keyword evidence="7 12" id="KW-0378">Hydrolase</keyword>
<dbReference type="InterPro" id="IPR015797">
    <property type="entry name" value="NUDIX_hydrolase-like_dom_sf"/>
</dbReference>
<keyword evidence="15" id="KW-1185">Reference proteome</keyword>
<evidence type="ECO:0000256" key="11">
    <source>
        <dbReference type="ARBA" id="ARBA00038905"/>
    </source>
</evidence>
<dbReference type="InterPro" id="IPR000086">
    <property type="entry name" value="NUDIX_hydrolase_dom"/>
</dbReference>
<evidence type="ECO:0000256" key="12">
    <source>
        <dbReference type="RuleBase" id="RU003476"/>
    </source>
</evidence>
<dbReference type="PANTHER" id="PTHR47707">
    <property type="entry name" value="8-OXO-DGTP DIPHOSPHATASE"/>
    <property type="match status" value="1"/>
</dbReference>
<dbReference type="EC" id="3.6.1.55" evidence="11"/>
<evidence type="ECO:0000256" key="7">
    <source>
        <dbReference type="ARBA" id="ARBA00022801"/>
    </source>
</evidence>
<sequence>MQTTMPEPVVVGAAILDDATDPTHMLVARRKAPKSLAGYWEFPGGKVEPDESLTDGLLREIREELGVDIQILDLIVAPEEAGWQLDNGMRMHVYTAVVTSGVPRPVIEHDRLEWAQLTAAAMQSLEWIPADLPIVDAILKQLGGSLAR</sequence>
<dbReference type="PROSITE" id="PS51462">
    <property type="entry name" value="NUDIX"/>
    <property type="match status" value="1"/>
</dbReference>
<evidence type="ECO:0000259" key="13">
    <source>
        <dbReference type="PROSITE" id="PS51462"/>
    </source>
</evidence>
<keyword evidence="8" id="KW-0460">Magnesium</keyword>
<gene>
    <name evidence="14" type="ORF">GCM10009720_17530</name>
</gene>
<dbReference type="InterPro" id="IPR020476">
    <property type="entry name" value="Nudix_hydrolase"/>
</dbReference>
<keyword evidence="5" id="KW-0479">Metal-binding</keyword>
<reference evidence="15" key="1">
    <citation type="journal article" date="2019" name="Int. J. Syst. Evol. Microbiol.">
        <title>The Global Catalogue of Microorganisms (GCM) 10K type strain sequencing project: providing services to taxonomists for standard genome sequencing and annotation.</title>
        <authorList>
            <consortium name="The Broad Institute Genomics Platform"/>
            <consortium name="The Broad Institute Genome Sequencing Center for Infectious Disease"/>
            <person name="Wu L."/>
            <person name="Ma J."/>
        </authorList>
    </citation>
    <scope>NUCLEOTIDE SEQUENCE [LARGE SCALE GENOMIC DNA]</scope>
    <source>
        <strain evidence="15">JCM 13595</strain>
    </source>
</reference>
<accession>A0ABP5G4U4</accession>
<evidence type="ECO:0000256" key="1">
    <source>
        <dbReference type="ARBA" id="ARBA00001946"/>
    </source>
</evidence>
<evidence type="ECO:0000256" key="9">
    <source>
        <dbReference type="ARBA" id="ARBA00023204"/>
    </source>
</evidence>
<protein>
    <recommendedName>
        <fullName evidence="11">8-oxo-dGTP diphosphatase</fullName>
        <ecNumber evidence="11">3.6.1.55</ecNumber>
    </recommendedName>
</protein>
<evidence type="ECO:0000313" key="15">
    <source>
        <dbReference type="Proteomes" id="UP001501461"/>
    </source>
</evidence>
<dbReference type="InterPro" id="IPR047127">
    <property type="entry name" value="MutT-like"/>
</dbReference>
<dbReference type="InterPro" id="IPR020084">
    <property type="entry name" value="NUDIX_hydrolase_CS"/>
</dbReference>
<comment type="cofactor">
    <cofactor evidence="1">
        <name>Mg(2+)</name>
        <dbReference type="ChEBI" id="CHEBI:18420"/>
    </cofactor>
</comment>
<feature type="domain" description="Nudix hydrolase" evidence="13">
    <location>
        <begin position="6"/>
        <end position="142"/>
    </location>
</feature>
<evidence type="ECO:0000256" key="2">
    <source>
        <dbReference type="ARBA" id="ARBA00005582"/>
    </source>
</evidence>
<keyword evidence="9" id="KW-0234">DNA repair</keyword>
<name>A0ABP5G4U4_9MICC</name>
<keyword evidence="3" id="KW-0515">Mutator protein</keyword>
<dbReference type="RefSeq" id="WP_343957677.1">
    <property type="nucleotide sequence ID" value="NZ_BAAAMN010000029.1"/>
</dbReference>
<dbReference type="Proteomes" id="UP001501461">
    <property type="component" value="Unassembled WGS sequence"/>
</dbReference>
<dbReference type="PRINTS" id="PR00502">
    <property type="entry name" value="NUDIXFAMILY"/>
</dbReference>
<dbReference type="Pfam" id="PF00293">
    <property type="entry name" value="NUDIX"/>
    <property type="match status" value="1"/>
</dbReference>
<evidence type="ECO:0000256" key="8">
    <source>
        <dbReference type="ARBA" id="ARBA00022842"/>
    </source>
</evidence>
<evidence type="ECO:0000256" key="3">
    <source>
        <dbReference type="ARBA" id="ARBA00022457"/>
    </source>
</evidence>
<comment type="catalytic activity">
    <reaction evidence="10">
        <text>8-oxo-dGTP + H2O = 8-oxo-dGMP + diphosphate + H(+)</text>
        <dbReference type="Rhea" id="RHEA:31575"/>
        <dbReference type="ChEBI" id="CHEBI:15377"/>
        <dbReference type="ChEBI" id="CHEBI:15378"/>
        <dbReference type="ChEBI" id="CHEBI:33019"/>
        <dbReference type="ChEBI" id="CHEBI:63224"/>
        <dbReference type="ChEBI" id="CHEBI:77896"/>
        <dbReference type="EC" id="3.6.1.55"/>
    </reaction>
</comment>
<evidence type="ECO:0000256" key="6">
    <source>
        <dbReference type="ARBA" id="ARBA00022763"/>
    </source>
</evidence>
<evidence type="ECO:0000256" key="5">
    <source>
        <dbReference type="ARBA" id="ARBA00022723"/>
    </source>
</evidence>
<dbReference type="PANTHER" id="PTHR47707:SF1">
    <property type="entry name" value="NUDIX HYDROLASE FAMILY PROTEIN"/>
    <property type="match status" value="1"/>
</dbReference>
<proteinExistence type="inferred from homology"/>
<organism evidence="14 15">
    <name type="scientific">Yaniella flava</name>
    <dbReference type="NCBI Taxonomy" id="287930"/>
    <lineage>
        <taxon>Bacteria</taxon>
        <taxon>Bacillati</taxon>
        <taxon>Actinomycetota</taxon>
        <taxon>Actinomycetes</taxon>
        <taxon>Micrococcales</taxon>
        <taxon>Micrococcaceae</taxon>
        <taxon>Yaniella</taxon>
    </lineage>
</organism>